<dbReference type="CDD" id="cd01951">
    <property type="entry name" value="lectin_L-type"/>
    <property type="match status" value="1"/>
</dbReference>
<dbReference type="GO" id="GO:0004553">
    <property type="term" value="F:hydrolase activity, hydrolyzing O-glycosyl compounds"/>
    <property type="evidence" value="ECO:0007669"/>
    <property type="project" value="UniProtKB-ARBA"/>
</dbReference>
<gene>
    <name evidence="2" type="ORF">B0A70_01320</name>
    <name evidence="3" type="ORF">SAMN05421796_1047</name>
</gene>
<dbReference type="RefSeq" id="WP_076451432.1">
    <property type="nucleotide sequence ID" value="NZ_FTOJ01000004.1"/>
</dbReference>
<dbReference type="AlphaFoldDB" id="A0A1N7M6D3"/>
<dbReference type="GO" id="GO:0005509">
    <property type="term" value="F:calcium ion binding"/>
    <property type="evidence" value="ECO:0007669"/>
    <property type="project" value="InterPro"/>
</dbReference>
<feature type="signal peptide" evidence="1">
    <location>
        <begin position="1"/>
        <end position="31"/>
    </location>
</feature>
<reference evidence="2 5" key="1">
    <citation type="submission" date="2016-11" db="EMBL/GenBank/DDBJ databases">
        <title>Whole genomes of Flavobacteriaceae.</title>
        <authorList>
            <person name="Stine C."/>
            <person name="Li C."/>
            <person name="Tadesse D."/>
        </authorList>
    </citation>
    <scope>NUCLEOTIDE SEQUENCE [LARGE SCALE GENOMIC DNA]</scope>
    <source>
        <strain evidence="2 5">DSM 21068</strain>
    </source>
</reference>
<evidence type="ECO:0000313" key="4">
    <source>
        <dbReference type="Proteomes" id="UP000186246"/>
    </source>
</evidence>
<dbReference type="EMBL" id="FTOJ01000004">
    <property type="protein sequence ID" value="SIS81637.1"/>
    <property type="molecule type" value="Genomic_DNA"/>
</dbReference>
<proteinExistence type="predicted"/>
<dbReference type="OrthoDB" id="919278at2"/>
<keyword evidence="1" id="KW-0732">Signal</keyword>
<keyword evidence="5" id="KW-1185">Reference proteome</keyword>
<dbReference type="InterPro" id="IPR018247">
    <property type="entry name" value="EF_Hand_1_Ca_BS"/>
</dbReference>
<dbReference type="InterPro" id="IPR056573">
    <property type="entry name" value="Lectin_L-type_dom"/>
</dbReference>
<dbReference type="SUPFAM" id="SSF103647">
    <property type="entry name" value="TSP type-3 repeat"/>
    <property type="match status" value="1"/>
</dbReference>
<evidence type="ECO:0000256" key="1">
    <source>
        <dbReference type="SAM" id="SignalP"/>
    </source>
</evidence>
<dbReference type="Gene3D" id="2.60.120.200">
    <property type="match status" value="1"/>
</dbReference>
<organism evidence="3 4">
    <name type="scientific">Chryseobacterium piscicola</name>
    <dbReference type="NCBI Taxonomy" id="551459"/>
    <lineage>
        <taxon>Bacteria</taxon>
        <taxon>Pseudomonadati</taxon>
        <taxon>Bacteroidota</taxon>
        <taxon>Flavobacteriia</taxon>
        <taxon>Flavobacteriales</taxon>
        <taxon>Weeksellaceae</taxon>
        <taxon>Chryseobacterium group</taxon>
        <taxon>Chryseobacterium</taxon>
    </lineage>
</organism>
<sequence length="769" mass="80848">MKNKKITKTYSFILKLTFLACFILGLSQYQAQCSVDYFGFFGDTPTNTPNATAQNGITGVTASAMTGGPGITLNNVTESGSTGSSSVFQMQNLGSANFAAAVTNNDYMFTTITVPANYNSVRLQAARMKNIGGLASGRGNAQWAIQVFDVTASASTTIFQGVTINNAATVTGTATTNFDMLPGRTYQIRYFIYNLNTPATTTRSYDNPVLTFNALPVLSSTTATFCPGTSFNLNSLVTNTNVSTANTTLQWYTNAALTTLVGNPSAVGAGTYYASYRDNTNNCNNPATGPVTITESTAGCPDADGDGVIDTLDLDDDNDGILDCVEQGLDKPINQIFELNGNASQISASEVQLTSAVNNQGGQMWSYGKVDFTKNFRISFDAFLGNNDVGADGIAIVFHNDPAGINATGANGDGIGARGIQNGIVLELDTYTNAFDPGSPSGPDHGQIWRSSDQSAITTAISLPDLENGIWQPVLVNWDASSQTLSYSVNGTAAGTYTGNVVTNFFGGANKVYFGFTASTGGLNNDQRVRFSSLCALPIEIDTDNDGIPNHLDTDSDGDTCPDAVEGSENVSIEQVWSLNLPIADANYANRGKIKVIYDGITTNTQPNIVSQSASALGVPQLVNNAGNNLHSVTNPSNLAGFADNTDVPGPTTADIGQGAGSSTNAAVNACICYNDPNTTTAGADTKHGITLLRRAGAAPQPNNWPMVRKSAFTALESNTKGFVITRMTTAEINALTGQSGMMVYDTDLKCLKLFNGTAWSCFNTPTCP</sequence>
<dbReference type="InterPro" id="IPR051136">
    <property type="entry name" value="Intracellular_Lectin-GPT"/>
</dbReference>
<dbReference type="InterPro" id="IPR013320">
    <property type="entry name" value="ConA-like_dom_sf"/>
</dbReference>
<evidence type="ECO:0000313" key="3">
    <source>
        <dbReference type="EMBL" id="SIS81637.1"/>
    </source>
</evidence>
<dbReference type="PROSITE" id="PS00018">
    <property type="entry name" value="EF_HAND_1"/>
    <property type="match status" value="1"/>
</dbReference>
<dbReference type="EMBL" id="MUGO01000001">
    <property type="protein sequence ID" value="PQA98249.1"/>
    <property type="molecule type" value="Genomic_DNA"/>
</dbReference>
<reference evidence="4" key="3">
    <citation type="submission" date="2017-01" db="EMBL/GenBank/DDBJ databases">
        <authorList>
            <person name="Varghese N."/>
            <person name="Submissions S."/>
        </authorList>
    </citation>
    <scope>NUCLEOTIDE SEQUENCE [LARGE SCALE GENOMIC DNA]</scope>
    <source>
        <strain evidence="4">DSM 21068</strain>
    </source>
</reference>
<dbReference type="GO" id="GO:0030246">
    <property type="term" value="F:carbohydrate binding"/>
    <property type="evidence" value="ECO:0007669"/>
    <property type="project" value="UniProtKB-KW"/>
</dbReference>
<dbReference type="STRING" id="551459.SAMN05421796_1047"/>
<evidence type="ECO:0000313" key="5">
    <source>
        <dbReference type="Proteomes" id="UP000238314"/>
    </source>
</evidence>
<protein>
    <submittedName>
        <fullName evidence="3">Legume-like lectin family protein</fullName>
    </submittedName>
</protein>
<name>A0A1N7M6D3_9FLAO</name>
<dbReference type="GO" id="GO:0005975">
    <property type="term" value="P:carbohydrate metabolic process"/>
    <property type="evidence" value="ECO:0007669"/>
    <property type="project" value="UniProtKB-ARBA"/>
</dbReference>
<dbReference type="PANTHER" id="PTHR12223">
    <property type="entry name" value="VESICULAR MANNOSE-BINDING LECTIN"/>
    <property type="match status" value="1"/>
</dbReference>
<dbReference type="InterPro" id="IPR028974">
    <property type="entry name" value="TSP_type-3_rpt"/>
</dbReference>
<dbReference type="Proteomes" id="UP000186246">
    <property type="component" value="Unassembled WGS sequence"/>
</dbReference>
<keyword evidence="3" id="KW-0430">Lectin</keyword>
<reference evidence="3" key="2">
    <citation type="submission" date="2017-01" db="EMBL/GenBank/DDBJ databases">
        <authorList>
            <person name="Mah S.A."/>
            <person name="Swanson W.J."/>
            <person name="Moy G.W."/>
            <person name="Vacquier V.D."/>
        </authorList>
    </citation>
    <scope>NUCLEOTIDE SEQUENCE [LARGE SCALE GENOMIC DNA]</scope>
    <source>
        <strain evidence="3">DSM 21068</strain>
    </source>
</reference>
<accession>A0A1N7M6D3</accession>
<dbReference type="Proteomes" id="UP000238314">
    <property type="component" value="Unassembled WGS sequence"/>
</dbReference>
<feature type="chain" id="PRO_5044563800" evidence="1">
    <location>
        <begin position="32"/>
        <end position="769"/>
    </location>
</feature>
<dbReference type="SUPFAM" id="SSF49899">
    <property type="entry name" value="Concanavalin A-like lectins/glucanases"/>
    <property type="match status" value="1"/>
</dbReference>
<evidence type="ECO:0000313" key="2">
    <source>
        <dbReference type="EMBL" id="PQA98249.1"/>
    </source>
</evidence>
<dbReference type="Pfam" id="PF18483">
    <property type="entry name" value="Lectin_L-type_dom"/>
    <property type="match status" value="1"/>
</dbReference>